<reference evidence="2" key="1">
    <citation type="journal article" date="2019" name="Int. J. Syst. Evol. Microbiol.">
        <title>The Global Catalogue of Microorganisms (GCM) 10K type strain sequencing project: providing services to taxonomists for standard genome sequencing and annotation.</title>
        <authorList>
            <consortium name="The Broad Institute Genomics Platform"/>
            <consortium name="The Broad Institute Genome Sequencing Center for Infectious Disease"/>
            <person name="Wu L."/>
            <person name="Ma J."/>
        </authorList>
    </citation>
    <scope>NUCLEOTIDE SEQUENCE [LARGE SCALE GENOMIC DNA]</scope>
    <source>
        <strain evidence="2">CCUG 62974</strain>
    </source>
</reference>
<organism evidence="1 2">
    <name type="scientific">Streptosporangium algeriense</name>
    <dbReference type="NCBI Taxonomy" id="1682748"/>
    <lineage>
        <taxon>Bacteria</taxon>
        <taxon>Bacillati</taxon>
        <taxon>Actinomycetota</taxon>
        <taxon>Actinomycetes</taxon>
        <taxon>Streptosporangiales</taxon>
        <taxon>Streptosporangiaceae</taxon>
        <taxon>Streptosporangium</taxon>
    </lineage>
</organism>
<evidence type="ECO:0000313" key="1">
    <source>
        <dbReference type="EMBL" id="MFD0886396.1"/>
    </source>
</evidence>
<comment type="caution">
    <text evidence="1">The sequence shown here is derived from an EMBL/GenBank/DDBJ whole genome shotgun (WGS) entry which is preliminary data.</text>
</comment>
<evidence type="ECO:0000313" key="2">
    <source>
        <dbReference type="Proteomes" id="UP001597024"/>
    </source>
</evidence>
<sequence>MSDSGLSFTEITVLMLLAHEGETIANADLSKRYGVTLRKESREKLNDLKLVESRKQGRGIVHTLTDKGWGQLAAITNVNVPTIRGAGGAASLVLLSLVRRVLAQTGQKFNELFLLNDVPVDPPVEAEVVEEAPAEDLTERIRAAYAKLVEKPGDWVNLVRLRPLLGDATREEVDIALKGMIHLPEVSIVPESNRKTLTPEARTAAVIIGEQEKHLIAIEAL</sequence>
<dbReference type="SUPFAM" id="SSF46785">
    <property type="entry name" value="Winged helix' DNA-binding domain"/>
    <property type="match status" value="1"/>
</dbReference>
<dbReference type="EMBL" id="JBHTHX010000598">
    <property type="protein sequence ID" value="MFD0886396.1"/>
    <property type="molecule type" value="Genomic_DNA"/>
</dbReference>
<gene>
    <name evidence="1" type="ORF">ACFQ08_17770</name>
</gene>
<dbReference type="InterPro" id="IPR036390">
    <property type="entry name" value="WH_DNA-bd_sf"/>
</dbReference>
<dbReference type="InterPro" id="IPR036388">
    <property type="entry name" value="WH-like_DNA-bd_sf"/>
</dbReference>
<proteinExistence type="predicted"/>
<accession>A0ABW3DTM1</accession>
<dbReference type="Proteomes" id="UP001597024">
    <property type="component" value="Unassembled WGS sequence"/>
</dbReference>
<name>A0ABW3DTM1_9ACTN</name>
<protein>
    <recommendedName>
        <fullName evidence="3">MarR family transcriptional regulator</fullName>
    </recommendedName>
</protein>
<keyword evidence="2" id="KW-1185">Reference proteome</keyword>
<dbReference type="Gene3D" id="1.10.10.10">
    <property type="entry name" value="Winged helix-like DNA-binding domain superfamily/Winged helix DNA-binding domain"/>
    <property type="match status" value="1"/>
</dbReference>
<evidence type="ECO:0008006" key="3">
    <source>
        <dbReference type="Google" id="ProtNLM"/>
    </source>
</evidence>